<dbReference type="KEGG" id="mcic:A4R28_14165"/>
<dbReference type="RefSeq" id="WP_013530508.1">
    <property type="nucleotide sequence ID" value="NZ_CP015062.1"/>
</dbReference>
<sequence length="77" mass="8391">MGRFEIVEEPTGTFSIFDTVTELPATAKGGVCIGLYRHEVPLALLAAVETVQPGHFSLLPSLSVLNDWRAHRDDLLA</sequence>
<evidence type="ECO:0000313" key="1">
    <source>
        <dbReference type="EMBL" id="UTU54555.1"/>
    </source>
</evidence>
<dbReference type="EMBL" id="CP088147">
    <property type="protein sequence ID" value="UTU54555.1"/>
    <property type="molecule type" value="Genomic_DNA"/>
</dbReference>
<evidence type="ECO:0000313" key="2">
    <source>
        <dbReference type="Proteomes" id="UP001060070"/>
    </source>
</evidence>
<proteinExistence type="predicted"/>
<dbReference type="Proteomes" id="UP001060070">
    <property type="component" value="Chromosome"/>
</dbReference>
<name>A0AB38THX6_9HYPH</name>
<protein>
    <submittedName>
        <fullName evidence="1">Uncharacterized protein</fullName>
    </submittedName>
</protein>
<accession>A0AB38THX6</accession>
<organism evidence="1 2">
    <name type="scientific">Mesorhizobium ciceri</name>
    <dbReference type="NCBI Taxonomy" id="39645"/>
    <lineage>
        <taxon>Bacteria</taxon>
        <taxon>Pseudomonadati</taxon>
        <taxon>Pseudomonadota</taxon>
        <taxon>Alphaproteobacteria</taxon>
        <taxon>Hyphomicrobiales</taxon>
        <taxon>Phyllobacteriaceae</taxon>
        <taxon>Mesorhizobium</taxon>
    </lineage>
</organism>
<reference evidence="1 2" key="1">
    <citation type="journal article" date="2022" name="Microbiol. Resour. Announc.">
        <title>Complete Genome Sequence of Mesorhizobium ciceri Strain R30, a Rhizobium Used as a Commercial Inoculant for Chickpea in Argentina.</title>
        <authorList>
            <person name="Foresto E."/>
            <person name="Revale S."/>
            <person name="Primo E."/>
            <person name="Nievas F."/>
            <person name="Carezzano E."/>
            <person name="Puente M."/>
            <person name="Alzari P."/>
            <person name="Mart M."/>
            <person name="Ben-Assaya M."/>
            <person name="Mornico D."/>
            <person name="Santoro M."/>
            <person name="Mart F."/>
            <person name="Giordano W."/>
            <person name="Bogino P."/>
        </authorList>
    </citation>
    <scope>NUCLEOTIDE SEQUENCE [LARGE SCALE GENOMIC DNA]</scope>
    <source>
        <strain evidence="1 2">R30</strain>
    </source>
</reference>
<gene>
    <name evidence="1" type="ORF">LRP29_14680</name>
</gene>
<dbReference type="GeneID" id="91562408"/>
<keyword evidence="2" id="KW-1185">Reference proteome</keyword>
<dbReference type="AlphaFoldDB" id="A0AB38THX6"/>